<evidence type="ECO:0000256" key="1">
    <source>
        <dbReference type="ARBA" id="ARBA00007874"/>
    </source>
</evidence>
<dbReference type="EMBL" id="AP022598">
    <property type="protein sequence ID" value="BBY78591.1"/>
    <property type="molecule type" value="Genomic_DNA"/>
</dbReference>
<dbReference type="Gene3D" id="3.10.20.30">
    <property type="match status" value="1"/>
</dbReference>
<evidence type="ECO:0000256" key="6">
    <source>
        <dbReference type="ARBA" id="ARBA00023004"/>
    </source>
</evidence>
<reference evidence="10 11" key="1">
    <citation type="journal article" date="2019" name="Emerg. Microbes Infect.">
        <title>Comprehensive subspecies identification of 175 nontuberculous mycobacteria species based on 7547 genomic profiles.</title>
        <authorList>
            <person name="Matsumoto Y."/>
            <person name="Kinjo T."/>
            <person name="Motooka D."/>
            <person name="Nabeya D."/>
            <person name="Jung N."/>
            <person name="Uechi K."/>
            <person name="Horii T."/>
            <person name="Iida T."/>
            <person name="Fujita J."/>
            <person name="Nakamura S."/>
        </authorList>
    </citation>
    <scope>NUCLEOTIDE SEQUENCE [LARGE SCALE GENOMIC DNA]</scope>
    <source>
        <strain evidence="10 11">JCM 6367</strain>
    </source>
</reference>
<keyword evidence="4" id="KW-0479">Metal-binding</keyword>
<evidence type="ECO:0000256" key="5">
    <source>
        <dbReference type="ARBA" id="ARBA00022982"/>
    </source>
</evidence>
<protein>
    <recommendedName>
        <fullName evidence="9">2Fe-2S ferredoxin-type domain-containing protein</fullName>
    </recommendedName>
</protein>
<evidence type="ECO:0000256" key="8">
    <source>
        <dbReference type="ARBA" id="ARBA00034078"/>
    </source>
</evidence>
<evidence type="ECO:0000313" key="11">
    <source>
        <dbReference type="Proteomes" id="UP000466554"/>
    </source>
</evidence>
<dbReference type="GO" id="GO:0046872">
    <property type="term" value="F:metal ion binding"/>
    <property type="evidence" value="ECO:0007669"/>
    <property type="project" value="UniProtKB-KW"/>
</dbReference>
<comment type="similarity">
    <text evidence="1">Belongs to the 2Fe2S plant-type ferredoxin family.</text>
</comment>
<proteinExistence type="inferred from homology"/>
<dbReference type="RefSeq" id="WP_163769168.1">
    <property type="nucleotide sequence ID" value="NZ_AP022598.1"/>
</dbReference>
<keyword evidence="6" id="KW-0408">Iron</keyword>
<dbReference type="InterPro" id="IPR001041">
    <property type="entry name" value="2Fe-2S_ferredoxin-type"/>
</dbReference>
<dbReference type="PANTHER" id="PTHR43112:SF3">
    <property type="entry name" value="FERREDOXIN-2, CHLOROPLASTIC"/>
    <property type="match status" value="1"/>
</dbReference>
<evidence type="ECO:0000313" key="10">
    <source>
        <dbReference type="EMBL" id="BBY78591.1"/>
    </source>
</evidence>
<keyword evidence="2" id="KW-0813">Transport</keyword>
<dbReference type="Pfam" id="PF00111">
    <property type="entry name" value="Fer2"/>
    <property type="match status" value="1"/>
</dbReference>
<dbReference type="AlphaFoldDB" id="A0A7I7UCH6"/>
<sequence length="98" mass="10537">MSSAEPFRDAATVRIDLDGAVHRLSWPQDKTLVEIMLDAGIDVPYSCQEGRCGSCVVTVTDGQVSMDSCEILDEGDLADGLVLGCQARPVTEDISVEY</sequence>
<comment type="cofactor">
    <cofactor evidence="8">
        <name>[2Fe-2S] cluster</name>
        <dbReference type="ChEBI" id="CHEBI:190135"/>
    </cofactor>
</comment>
<dbReference type="InterPro" id="IPR036010">
    <property type="entry name" value="2Fe-2S_ferredoxin-like_sf"/>
</dbReference>
<gene>
    <name evidence="10" type="ORF">MPRF_54900</name>
</gene>
<dbReference type="CDD" id="cd00207">
    <property type="entry name" value="fer2"/>
    <property type="match status" value="1"/>
</dbReference>
<feature type="domain" description="2Fe-2S ferredoxin-type" evidence="9">
    <location>
        <begin position="11"/>
        <end position="98"/>
    </location>
</feature>
<keyword evidence="7" id="KW-0411">Iron-sulfur</keyword>
<dbReference type="Proteomes" id="UP000466554">
    <property type="component" value="Chromosome"/>
</dbReference>
<dbReference type="SUPFAM" id="SSF54292">
    <property type="entry name" value="2Fe-2S ferredoxin-like"/>
    <property type="match status" value="1"/>
</dbReference>
<evidence type="ECO:0000256" key="7">
    <source>
        <dbReference type="ARBA" id="ARBA00023014"/>
    </source>
</evidence>
<dbReference type="InterPro" id="IPR006058">
    <property type="entry name" value="2Fe2S_fd_BS"/>
</dbReference>
<evidence type="ECO:0000256" key="2">
    <source>
        <dbReference type="ARBA" id="ARBA00022448"/>
    </source>
</evidence>
<dbReference type="PROSITE" id="PS00197">
    <property type="entry name" value="2FE2S_FER_1"/>
    <property type="match status" value="1"/>
</dbReference>
<organism evidence="10 11">
    <name type="scientific">Mycolicibacterium parafortuitum</name>
    <name type="common">Mycobacterium parafortuitum</name>
    <dbReference type="NCBI Taxonomy" id="39692"/>
    <lineage>
        <taxon>Bacteria</taxon>
        <taxon>Bacillati</taxon>
        <taxon>Actinomycetota</taxon>
        <taxon>Actinomycetes</taxon>
        <taxon>Mycobacteriales</taxon>
        <taxon>Mycobacteriaceae</taxon>
        <taxon>Mycolicibacterium</taxon>
    </lineage>
</organism>
<dbReference type="PROSITE" id="PS51085">
    <property type="entry name" value="2FE2S_FER_2"/>
    <property type="match status" value="1"/>
</dbReference>
<name>A0A7I7UCH6_MYCPF</name>
<evidence type="ECO:0000256" key="3">
    <source>
        <dbReference type="ARBA" id="ARBA00022714"/>
    </source>
</evidence>
<keyword evidence="5" id="KW-0249">Electron transport</keyword>
<evidence type="ECO:0000256" key="4">
    <source>
        <dbReference type="ARBA" id="ARBA00022723"/>
    </source>
</evidence>
<evidence type="ECO:0000259" key="9">
    <source>
        <dbReference type="PROSITE" id="PS51085"/>
    </source>
</evidence>
<dbReference type="GO" id="GO:0051537">
    <property type="term" value="F:2 iron, 2 sulfur cluster binding"/>
    <property type="evidence" value="ECO:0007669"/>
    <property type="project" value="UniProtKB-KW"/>
</dbReference>
<dbReference type="PANTHER" id="PTHR43112">
    <property type="entry name" value="FERREDOXIN"/>
    <property type="match status" value="1"/>
</dbReference>
<keyword evidence="3" id="KW-0001">2Fe-2S</keyword>
<accession>A0A7I7UCH6</accession>
<dbReference type="InterPro" id="IPR012675">
    <property type="entry name" value="Beta-grasp_dom_sf"/>
</dbReference>